<dbReference type="InterPro" id="IPR024399">
    <property type="entry name" value="DUF2628"/>
</dbReference>
<sequence length="166" mass="18140">MTVYSVYEPVDDADLAARAGKVAFVKEGIAWFALIVPILWLIYQRMWLELIAFLAIFLSLPAIFGSGPAGQEIGGWVSIGLLVLFAFEANDLRSWALRRRGFKFAGTAFGRDQVEAETRFFSRWLPEQEKVAQGVPAVLPAPAAPSAIVPTRPAAGDEVIGSFPRS</sequence>
<accession>A0A0A8JY93</accession>
<evidence type="ECO:0000256" key="1">
    <source>
        <dbReference type="SAM" id="Phobius"/>
    </source>
</evidence>
<keyword evidence="3" id="KW-1185">Reference proteome</keyword>
<dbReference type="STRING" id="1384459.GL4_0303"/>
<feature type="transmembrane region" description="Helical" evidence="1">
    <location>
        <begin position="50"/>
        <end position="67"/>
    </location>
</feature>
<protein>
    <recommendedName>
        <fullName evidence="4">DUF2628 domain-containing protein</fullName>
    </recommendedName>
</protein>
<dbReference type="HOGENOM" id="CLU_128171_0_0_5"/>
<feature type="transmembrane region" description="Helical" evidence="1">
    <location>
        <begin position="23"/>
        <end position="43"/>
    </location>
</feature>
<feature type="transmembrane region" description="Helical" evidence="1">
    <location>
        <begin position="73"/>
        <end position="90"/>
    </location>
</feature>
<organism evidence="2 3">
    <name type="scientific">Methyloceanibacter caenitepidi</name>
    <dbReference type="NCBI Taxonomy" id="1384459"/>
    <lineage>
        <taxon>Bacteria</taxon>
        <taxon>Pseudomonadati</taxon>
        <taxon>Pseudomonadota</taxon>
        <taxon>Alphaproteobacteria</taxon>
        <taxon>Hyphomicrobiales</taxon>
        <taxon>Hyphomicrobiaceae</taxon>
        <taxon>Methyloceanibacter</taxon>
    </lineage>
</organism>
<name>A0A0A8JY93_9HYPH</name>
<keyword evidence="1" id="KW-0472">Membrane</keyword>
<evidence type="ECO:0008006" key="4">
    <source>
        <dbReference type="Google" id="ProtNLM"/>
    </source>
</evidence>
<proteinExistence type="predicted"/>
<dbReference type="EMBL" id="AP014648">
    <property type="protein sequence ID" value="BAQ15773.1"/>
    <property type="molecule type" value="Genomic_DNA"/>
</dbReference>
<evidence type="ECO:0000313" key="3">
    <source>
        <dbReference type="Proteomes" id="UP000031643"/>
    </source>
</evidence>
<keyword evidence="1" id="KW-1133">Transmembrane helix</keyword>
<dbReference type="Pfam" id="PF10947">
    <property type="entry name" value="DUF2628"/>
    <property type="match status" value="1"/>
</dbReference>
<keyword evidence="1" id="KW-0812">Transmembrane</keyword>
<dbReference type="OrthoDB" id="7285394at2"/>
<dbReference type="RefSeq" id="WP_052464037.1">
    <property type="nucleotide sequence ID" value="NZ_AP014648.1"/>
</dbReference>
<gene>
    <name evidence="2" type="ORF">GL4_0303</name>
</gene>
<dbReference type="AlphaFoldDB" id="A0A0A8JY93"/>
<dbReference type="KEGG" id="mcg:GL4_0303"/>
<dbReference type="Proteomes" id="UP000031643">
    <property type="component" value="Chromosome"/>
</dbReference>
<evidence type="ECO:0000313" key="2">
    <source>
        <dbReference type="EMBL" id="BAQ15773.1"/>
    </source>
</evidence>
<reference evidence="2 3" key="1">
    <citation type="submission" date="2014-09" db="EMBL/GenBank/DDBJ databases">
        <title>Genome sequencing of Methyloceanibacter caenitepidi Gela4.</title>
        <authorList>
            <person name="Takeuchi M."/>
            <person name="Susumu S."/>
            <person name="Kamagata Y."/>
            <person name="Oshima K."/>
            <person name="Hattori M."/>
            <person name="Iwasaki W."/>
        </authorList>
    </citation>
    <scope>NUCLEOTIDE SEQUENCE [LARGE SCALE GENOMIC DNA]</scope>
    <source>
        <strain evidence="2 3">Gela4</strain>
    </source>
</reference>